<dbReference type="Proteomes" id="UP000664859">
    <property type="component" value="Unassembled WGS sequence"/>
</dbReference>
<dbReference type="AlphaFoldDB" id="A0A835YVA3"/>
<proteinExistence type="predicted"/>
<keyword evidence="2" id="KW-1133">Transmembrane helix</keyword>
<evidence type="ECO:0000256" key="2">
    <source>
        <dbReference type="SAM" id="Phobius"/>
    </source>
</evidence>
<feature type="transmembrane region" description="Helical" evidence="2">
    <location>
        <begin position="102"/>
        <end position="123"/>
    </location>
</feature>
<feature type="compositionally biased region" description="Pro residues" evidence="1">
    <location>
        <begin position="31"/>
        <end position="40"/>
    </location>
</feature>
<reference evidence="3" key="1">
    <citation type="submission" date="2021-02" db="EMBL/GenBank/DDBJ databases">
        <title>First Annotated Genome of the Yellow-green Alga Tribonema minus.</title>
        <authorList>
            <person name="Mahan K.M."/>
        </authorList>
    </citation>
    <scope>NUCLEOTIDE SEQUENCE</scope>
    <source>
        <strain evidence="3">UTEX B ZZ1240</strain>
    </source>
</reference>
<sequence length="396" mass="42073">MSDVYNMRNKTTPSVPSLRSSAKIIYFTPLVGPPPSPSTPPKHLKHRIPLPLPPAPPLDTLKYSDDSDDSEWSSTTSASAFSISSKAKVKTSARSKKSDTSAATSAGAAIALAAAATITAPASKNGVKLIKTVVITGLVVAQCLGFYGLWKLIKALQTELDGIKAEQDVTSHMTEEEVATIAREKLEEILEQPYRSHPSPAPQSQVTLPPVSNAPPSTSPELAKKMTSPPAPDVPAPVPDLVSSIAPTMRVTFVTATPPLSNPQSLTDPTPNAPPAPSPKCPPLLRTPSQRNNVMTLDKIDETMYDIDSPTNKPVDINTWHYASIIGIIVHIIAISDMADSIKVRTSPQWNTRPLSSTHAAGATTTSTAAPPGYSTSRHQVPWSINAFFSGNETTA</sequence>
<gene>
    <name evidence="3" type="ORF">JKP88DRAFT_255986</name>
</gene>
<protein>
    <submittedName>
        <fullName evidence="3">Uncharacterized protein</fullName>
    </submittedName>
</protein>
<name>A0A835YVA3_9STRA</name>
<accession>A0A835YVA3</accession>
<evidence type="ECO:0000313" key="4">
    <source>
        <dbReference type="Proteomes" id="UP000664859"/>
    </source>
</evidence>
<keyword evidence="2" id="KW-0472">Membrane</keyword>
<feature type="region of interest" description="Disordered" evidence="1">
    <location>
        <begin position="29"/>
        <end position="69"/>
    </location>
</feature>
<feature type="transmembrane region" description="Helical" evidence="2">
    <location>
        <begin position="129"/>
        <end position="150"/>
    </location>
</feature>
<evidence type="ECO:0000313" key="3">
    <source>
        <dbReference type="EMBL" id="KAG5182055.1"/>
    </source>
</evidence>
<feature type="compositionally biased region" description="Pro residues" evidence="1">
    <location>
        <begin position="271"/>
        <end position="282"/>
    </location>
</feature>
<feature type="region of interest" description="Disordered" evidence="1">
    <location>
        <begin position="352"/>
        <end position="376"/>
    </location>
</feature>
<evidence type="ECO:0000256" key="1">
    <source>
        <dbReference type="SAM" id="MobiDB-lite"/>
    </source>
</evidence>
<keyword evidence="2" id="KW-0812">Transmembrane</keyword>
<feature type="region of interest" description="Disordered" evidence="1">
    <location>
        <begin position="256"/>
        <end position="291"/>
    </location>
</feature>
<comment type="caution">
    <text evidence="3">The sequence shown here is derived from an EMBL/GenBank/DDBJ whole genome shotgun (WGS) entry which is preliminary data.</text>
</comment>
<dbReference type="EMBL" id="JAFCMP010000274">
    <property type="protein sequence ID" value="KAG5182055.1"/>
    <property type="molecule type" value="Genomic_DNA"/>
</dbReference>
<feature type="compositionally biased region" description="Polar residues" evidence="1">
    <location>
        <begin position="256"/>
        <end position="268"/>
    </location>
</feature>
<feature type="region of interest" description="Disordered" evidence="1">
    <location>
        <begin position="194"/>
        <end position="235"/>
    </location>
</feature>
<feature type="compositionally biased region" description="Low complexity" evidence="1">
    <location>
        <begin position="356"/>
        <end position="376"/>
    </location>
</feature>
<organism evidence="3 4">
    <name type="scientific">Tribonema minus</name>
    <dbReference type="NCBI Taxonomy" id="303371"/>
    <lineage>
        <taxon>Eukaryota</taxon>
        <taxon>Sar</taxon>
        <taxon>Stramenopiles</taxon>
        <taxon>Ochrophyta</taxon>
        <taxon>PX clade</taxon>
        <taxon>Xanthophyceae</taxon>
        <taxon>Tribonematales</taxon>
        <taxon>Tribonemataceae</taxon>
        <taxon>Tribonema</taxon>
    </lineage>
</organism>
<keyword evidence="4" id="KW-1185">Reference proteome</keyword>